<reference evidence="1 2" key="1">
    <citation type="submission" date="2013-07" db="EMBL/GenBank/DDBJ databases">
        <title>Thalassospira permensis NBRC 106175 Genome Sequencing.</title>
        <authorList>
            <person name="Lai Q."/>
            <person name="Shao Z."/>
        </authorList>
    </citation>
    <scope>NUCLEOTIDE SEQUENCE [LARGE SCALE GENOMIC DNA]</scope>
    <source>
        <strain evidence="1 2">NBRC 106175</strain>
    </source>
</reference>
<organism evidence="1 2">
    <name type="scientific">Thalassospira permensis NBRC 106175</name>
    <dbReference type="NCBI Taxonomy" id="1353532"/>
    <lineage>
        <taxon>Bacteria</taxon>
        <taxon>Pseudomonadati</taxon>
        <taxon>Pseudomonadota</taxon>
        <taxon>Alphaproteobacteria</taxon>
        <taxon>Rhodospirillales</taxon>
        <taxon>Thalassospiraceae</taxon>
        <taxon>Thalassospira</taxon>
    </lineage>
</organism>
<proteinExistence type="predicted"/>
<comment type="caution">
    <text evidence="1">The sequence shown here is derived from an EMBL/GenBank/DDBJ whole genome shotgun (WGS) entry which is preliminary data.</text>
</comment>
<dbReference type="EMBL" id="AUNC01000023">
    <property type="protein sequence ID" value="KEO55706.1"/>
    <property type="molecule type" value="Genomic_DNA"/>
</dbReference>
<keyword evidence="2" id="KW-1185">Reference proteome</keyword>
<evidence type="ECO:0000313" key="2">
    <source>
        <dbReference type="Proteomes" id="UP000027463"/>
    </source>
</evidence>
<evidence type="ECO:0000313" key="1">
    <source>
        <dbReference type="EMBL" id="KEO55706.1"/>
    </source>
</evidence>
<gene>
    <name evidence="1" type="ORF">SMB34_04655</name>
</gene>
<dbReference type="Proteomes" id="UP000027463">
    <property type="component" value="Unassembled WGS sequence"/>
</dbReference>
<accession>A0ABR4TN20</accession>
<name>A0ABR4TN20_9PROT</name>
<protein>
    <submittedName>
        <fullName evidence="1">Uncharacterized protein</fullName>
    </submittedName>
</protein>
<sequence>MDIYFQISWSFQFLFEIKRGNAGSIRNSQASRVRKTKAEKLATGMIPLIFPDQRALAR</sequence>